<feature type="transmembrane region" description="Helical" evidence="1">
    <location>
        <begin position="40"/>
        <end position="63"/>
    </location>
</feature>
<feature type="transmembrane region" description="Helical" evidence="1">
    <location>
        <begin position="75"/>
        <end position="99"/>
    </location>
</feature>
<name>A0A6J6IJY1_9ZZZZ</name>
<keyword evidence="1" id="KW-0812">Transmembrane</keyword>
<feature type="transmembrane region" description="Helical" evidence="1">
    <location>
        <begin position="16"/>
        <end position="34"/>
    </location>
</feature>
<accession>A0A6J6IJY1</accession>
<dbReference type="EMBL" id="CAEZVF010000130">
    <property type="protein sequence ID" value="CAB4624842.1"/>
    <property type="molecule type" value="Genomic_DNA"/>
</dbReference>
<evidence type="ECO:0000256" key="1">
    <source>
        <dbReference type="SAM" id="Phobius"/>
    </source>
</evidence>
<sequence length="118" mass="13143">MGYLAIEWLGRRDWRAGAILGCIAAGWLPWVVFYNERTVFGFYTVVLSAFMALAVAYCLGRILGSADASPRRRTIGAGVVGAYLAIAVVTAAFFLPIWIADPISYAQWGQRMWFKSWI</sequence>
<keyword evidence="1" id="KW-0472">Membrane</keyword>
<reference evidence="2" key="1">
    <citation type="submission" date="2020-05" db="EMBL/GenBank/DDBJ databases">
        <authorList>
            <person name="Chiriac C."/>
            <person name="Salcher M."/>
            <person name="Ghai R."/>
            <person name="Kavagutti S V."/>
        </authorList>
    </citation>
    <scope>NUCLEOTIDE SEQUENCE</scope>
</reference>
<dbReference type="AlphaFoldDB" id="A0A6J6IJY1"/>
<protein>
    <submittedName>
        <fullName evidence="2">Unannotated protein</fullName>
    </submittedName>
</protein>
<gene>
    <name evidence="2" type="ORF">UFOPK1939_00849</name>
</gene>
<keyword evidence="1" id="KW-1133">Transmembrane helix</keyword>
<evidence type="ECO:0000313" key="2">
    <source>
        <dbReference type="EMBL" id="CAB4624842.1"/>
    </source>
</evidence>
<proteinExistence type="predicted"/>
<organism evidence="2">
    <name type="scientific">freshwater metagenome</name>
    <dbReference type="NCBI Taxonomy" id="449393"/>
    <lineage>
        <taxon>unclassified sequences</taxon>
        <taxon>metagenomes</taxon>
        <taxon>ecological metagenomes</taxon>
    </lineage>
</organism>